<protein>
    <submittedName>
        <fullName evidence="3">Uncharacterized protein</fullName>
    </submittedName>
</protein>
<dbReference type="InParanoid" id="A0A078BAN5"/>
<reference evidence="3 4" key="1">
    <citation type="submission" date="2014-06" db="EMBL/GenBank/DDBJ databases">
        <authorList>
            <person name="Swart Estienne"/>
        </authorList>
    </citation>
    <scope>NUCLEOTIDE SEQUENCE [LARGE SCALE GENOMIC DNA]</scope>
    <source>
        <strain evidence="3 4">130c</strain>
    </source>
</reference>
<accession>A0A078BAN5</accession>
<evidence type="ECO:0000256" key="1">
    <source>
        <dbReference type="SAM" id="Coils"/>
    </source>
</evidence>
<evidence type="ECO:0000313" key="4">
    <source>
        <dbReference type="Proteomes" id="UP000039865"/>
    </source>
</evidence>
<sequence length="453" mass="53666">MDIIDPAVQKYQNLLLSLGSGGLQTLQVIYRKSTKQKYQKFIDSITKQMKTGNQQLHIEEVYTTNNVQETIISVNLVSLYRNFMIELKKANVNNSGNEEQKEEKKNINAKKIPQKQKVKEQNELKNQVNIKDQKIRFQAEEEKQIPRQNVENVANQLPSPQKNSNRINELKNELNQQDNAQLNGNHFFQDQKSYLDQFFIENYNFDSLYQWENKIEPCLKCSNNLQKVEELQEEIQVMRYKELENAEIINKKDQLNLELQKQLEDLQIRLRELEERELEDQILPSIRQGLDKQPRQRQDQIYQQQSAMKVAKIAQQQKVYQKDSQSENDLESQNSDWDFKMPKVDPKLDLVSGKYGKQDIYKKTPQDQFLTDDYDVTRNLQPRLANIVSSYKKQLSRYICRNKKQVQMVKDCLKEFKMQNQESGKLIKKDTRQANIIDGQYRGQFTIFTFTNK</sequence>
<gene>
    <name evidence="3" type="primary">Contig12133.g12968</name>
    <name evidence="3" type="ORF">STYLEM_20439</name>
</gene>
<dbReference type="EMBL" id="CCKQ01019265">
    <property type="protein sequence ID" value="CDW91286.1"/>
    <property type="molecule type" value="Genomic_DNA"/>
</dbReference>
<name>A0A078BAN5_STYLE</name>
<keyword evidence="4" id="KW-1185">Reference proteome</keyword>
<evidence type="ECO:0000313" key="3">
    <source>
        <dbReference type="EMBL" id="CDW91286.1"/>
    </source>
</evidence>
<dbReference type="Proteomes" id="UP000039865">
    <property type="component" value="Unassembled WGS sequence"/>
</dbReference>
<feature type="region of interest" description="Disordered" evidence="2">
    <location>
        <begin position="319"/>
        <end position="341"/>
    </location>
</feature>
<organism evidence="3 4">
    <name type="scientific">Stylonychia lemnae</name>
    <name type="common">Ciliate</name>
    <dbReference type="NCBI Taxonomy" id="5949"/>
    <lineage>
        <taxon>Eukaryota</taxon>
        <taxon>Sar</taxon>
        <taxon>Alveolata</taxon>
        <taxon>Ciliophora</taxon>
        <taxon>Intramacronucleata</taxon>
        <taxon>Spirotrichea</taxon>
        <taxon>Stichotrichia</taxon>
        <taxon>Sporadotrichida</taxon>
        <taxon>Oxytrichidae</taxon>
        <taxon>Stylonychinae</taxon>
        <taxon>Stylonychia</taxon>
    </lineage>
</organism>
<proteinExistence type="predicted"/>
<evidence type="ECO:0000256" key="2">
    <source>
        <dbReference type="SAM" id="MobiDB-lite"/>
    </source>
</evidence>
<dbReference type="AlphaFoldDB" id="A0A078BAN5"/>
<keyword evidence="1" id="KW-0175">Coiled coil</keyword>
<feature type="coiled-coil region" evidence="1">
    <location>
        <begin position="245"/>
        <end position="283"/>
    </location>
</feature>
<feature type="region of interest" description="Disordered" evidence="2">
    <location>
        <begin position="94"/>
        <end position="116"/>
    </location>
</feature>